<name>A0A2U1CMR3_9BURK</name>
<evidence type="ECO:0000256" key="7">
    <source>
        <dbReference type="ARBA" id="ARBA00023004"/>
    </source>
</evidence>
<keyword evidence="6" id="KW-0560">Oxidoreductase</keyword>
<dbReference type="InterPro" id="IPR036922">
    <property type="entry name" value="Rieske_2Fe-2S_sf"/>
</dbReference>
<evidence type="ECO:0000256" key="6">
    <source>
        <dbReference type="ARBA" id="ARBA00023002"/>
    </source>
</evidence>
<dbReference type="PRINTS" id="PR00090">
    <property type="entry name" value="RNGDIOXGNASE"/>
</dbReference>
<feature type="compositionally biased region" description="Polar residues" evidence="10">
    <location>
        <begin position="1"/>
        <end position="14"/>
    </location>
</feature>
<protein>
    <submittedName>
        <fullName evidence="12">3-phenylpropionate/trans-cinnamate dioxygenase alpha subunit</fullName>
    </submittedName>
</protein>
<evidence type="ECO:0000259" key="11">
    <source>
        <dbReference type="PROSITE" id="PS51296"/>
    </source>
</evidence>
<dbReference type="GO" id="GO:0051213">
    <property type="term" value="F:dioxygenase activity"/>
    <property type="evidence" value="ECO:0007669"/>
    <property type="project" value="UniProtKB-KW"/>
</dbReference>
<dbReference type="InterPro" id="IPR043266">
    <property type="entry name" value="RHO_NdoB-like_C"/>
</dbReference>
<keyword evidence="7" id="KW-0408">Iron</keyword>
<dbReference type="GO" id="GO:0005506">
    <property type="term" value="F:iron ion binding"/>
    <property type="evidence" value="ECO:0007669"/>
    <property type="project" value="InterPro"/>
</dbReference>
<evidence type="ECO:0000256" key="10">
    <source>
        <dbReference type="SAM" id="MobiDB-lite"/>
    </source>
</evidence>
<dbReference type="CDD" id="cd03469">
    <property type="entry name" value="Rieske_RO_Alpha_N"/>
    <property type="match status" value="1"/>
</dbReference>
<keyword evidence="4" id="KW-0058">Aromatic hydrocarbons catabolism</keyword>
<dbReference type="InterPro" id="IPR001663">
    <property type="entry name" value="Rng_hydr_dOase-A"/>
</dbReference>
<evidence type="ECO:0000256" key="8">
    <source>
        <dbReference type="ARBA" id="ARBA00023014"/>
    </source>
</evidence>
<reference evidence="12 13" key="1">
    <citation type="submission" date="2018-04" db="EMBL/GenBank/DDBJ databases">
        <title>Genomic Encyclopedia of Type Strains, Phase IV (KMG-IV): sequencing the most valuable type-strain genomes for metagenomic binning, comparative biology and taxonomic classification.</title>
        <authorList>
            <person name="Goeker M."/>
        </authorList>
    </citation>
    <scope>NUCLEOTIDE SEQUENCE [LARGE SCALE GENOMIC DNA]</scope>
    <source>
        <strain evidence="12 13">DSM 10065</strain>
    </source>
</reference>
<dbReference type="Gene3D" id="3.90.380.10">
    <property type="entry name" value="Naphthalene 1,2-dioxygenase Alpha Subunit, Chain A, domain 1"/>
    <property type="match status" value="1"/>
</dbReference>
<dbReference type="PANTHER" id="PTHR43756:SF1">
    <property type="entry name" value="3-PHENYLPROPIONATE_CINNAMIC ACID DIOXYGENASE SUBUNIT ALPHA"/>
    <property type="match status" value="1"/>
</dbReference>
<dbReference type="Pfam" id="PF00848">
    <property type="entry name" value="Ring_hydroxyl_A"/>
    <property type="match status" value="1"/>
</dbReference>
<evidence type="ECO:0000313" key="13">
    <source>
        <dbReference type="Proteomes" id="UP000246145"/>
    </source>
</evidence>
<feature type="region of interest" description="Disordered" evidence="10">
    <location>
        <begin position="1"/>
        <end position="20"/>
    </location>
</feature>
<dbReference type="GO" id="GO:0051537">
    <property type="term" value="F:2 iron, 2 sulfur cluster binding"/>
    <property type="evidence" value="ECO:0007669"/>
    <property type="project" value="UniProtKB-KW"/>
</dbReference>
<dbReference type="AlphaFoldDB" id="A0A2U1CMR3"/>
<evidence type="ECO:0000256" key="1">
    <source>
        <dbReference type="ARBA" id="ARBA00008751"/>
    </source>
</evidence>
<organism evidence="12 13">
    <name type="scientific">Pusillimonas noertemannii</name>
    <dbReference type="NCBI Taxonomy" id="305977"/>
    <lineage>
        <taxon>Bacteria</taxon>
        <taxon>Pseudomonadati</taxon>
        <taxon>Pseudomonadota</taxon>
        <taxon>Betaproteobacteria</taxon>
        <taxon>Burkholderiales</taxon>
        <taxon>Alcaligenaceae</taxon>
        <taxon>Pusillimonas</taxon>
    </lineage>
</organism>
<keyword evidence="3" id="KW-0479">Metal-binding</keyword>
<dbReference type="RefSeq" id="WP_165832512.1">
    <property type="nucleotide sequence ID" value="NZ_JACCEX010000002.1"/>
</dbReference>
<comment type="caution">
    <text evidence="12">The sequence shown here is derived from an EMBL/GenBank/DDBJ whole genome shotgun (WGS) entry which is preliminary data.</text>
</comment>
<feature type="domain" description="Rieske" evidence="11">
    <location>
        <begin position="68"/>
        <end position="151"/>
    </location>
</feature>
<dbReference type="PROSITE" id="PS51296">
    <property type="entry name" value="RIESKE"/>
    <property type="match status" value="1"/>
</dbReference>
<evidence type="ECO:0000256" key="9">
    <source>
        <dbReference type="ARBA" id="ARBA00023027"/>
    </source>
</evidence>
<dbReference type="PANTHER" id="PTHR43756">
    <property type="entry name" value="CHOLINE MONOOXYGENASE, CHLOROPLASTIC"/>
    <property type="match status" value="1"/>
</dbReference>
<accession>A0A2U1CMR3</accession>
<keyword evidence="9" id="KW-0520">NAD</keyword>
<proteinExistence type="inferred from homology"/>
<dbReference type="Pfam" id="PF00355">
    <property type="entry name" value="Rieske"/>
    <property type="match status" value="1"/>
</dbReference>
<dbReference type="SUPFAM" id="SSF55961">
    <property type="entry name" value="Bet v1-like"/>
    <property type="match status" value="1"/>
</dbReference>
<dbReference type="InterPro" id="IPR015879">
    <property type="entry name" value="Ring_hydroxy_dOase_asu_C_dom"/>
</dbReference>
<dbReference type="CDD" id="cd08881">
    <property type="entry name" value="RHO_alpha_C_NDO-like"/>
    <property type="match status" value="1"/>
</dbReference>
<keyword evidence="5 12" id="KW-0223">Dioxygenase</keyword>
<keyword evidence="8" id="KW-0411">Iron-sulfur</keyword>
<keyword evidence="13" id="KW-1185">Reference proteome</keyword>
<dbReference type="InterPro" id="IPR017941">
    <property type="entry name" value="Rieske_2Fe-2S"/>
</dbReference>
<keyword evidence="2" id="KW-0001">2Fe-2S</keyword>
<sequence length="453" mass="50231">MNDSNILSPSSDTDATPLPPLIPADAAMGEYRAGDLLAPDGSSVDRRVFVDEGLYRLEQERIFAKCWLYLGHESALPENGSFLTMTMGEDPVILVRDKTGRLRVYLNSCTHRGARVCRVDSGVTTSFKCPYHAWTFNTEGQLASVPRLGPVYGDKLDRSLHGLREAPHVDSFGGMIFASWDPQAPTLREYLGDMAFYLDLMLDRMEGGTELIGGVHRWTINVNWKIPSENFAGDHYHVSSTHGAGVEMGYRSRLSNDGYCIQTGNGHSIGSERGGAQQGTAVKTDYDAFIAQMRSELVDRYGESASAFVPIGVGTIFPNMSFLDSARFRSFRVWHPRGVDKIEVHSWCLVDKAMPAELKAAVRKQYSLAFGPGGIFEQDDGDVWQSVQDNLRGHIGRQGRFNYQMGLGREAPTSSRYGPPFPGSTSDILMTEANQRAFYRHYASLMADPRCKP</sequence>
<dbReference type="EMBL" id="QEKO01000002">
    <property type="protein sequence ID" value="PVY62303.1"/>
    <property type="molecule type" value="Genomic_DNA"/>
</dbReference>
<dbReference type="SUPFAM" id="SSF50022">
    <property type="entry name" value="ISP domain"/>
    <property type="match status" value="1"/>
</dbReference>
<evidence type="ECO:0000256" key="5">
    <source>
        <dbReference type="ARBA" id="ARBA00022964"/>
    </source>
</evidence>
<evidence type="ECO:0000256" key="3">
    <source>
        <dbReference type="ARBA" id="ARBA00022723"/>
    </source>
</evidence>
<dbReference type="Proteomes" id="UP000246145">
    <property type="component" value="Unassembled WGS sequence"/>
</dbReference>
<dbReference type="Gene3D" id="2.102.10.10">
    <property type="entry name" value="Rieske [2Fe-2S] iron-sulphur domain"/>
    <property type="match status" value="1"/>
</dbReference>
<evidence type="ECO:0000256" key="2">
    <source>
        <dbReference type="ARBA" id="ARBA00022714"/>
    </source>
</evidence>
<evidence type="ECO:0000313" key="12">
    <source>
        <dbReference type="EMBL" id="PVY62303.1"/>
    </source>
</evidence>
<gene>
    <name evidence="12" type="ORF">C7440_1796</name>
</gene>
<evidence type="ECO:0000256" key="4">
    <source>
        <dbReference type="ARBA" id="ARBA00022797"/>
    </source>
</evidence>
<comment type="similarity">
    <text evidence="1">Belongs to the bacterial ring-hydroxylating dioxygenase alpha subunit family.</text>
</comment>